<dbReference type="EMBL" id="VSSQ01133234">
    <property type="protein sequence ID" value="MPN59340.1"/>
    <property type="molecule type" value="Genomic_DNA"/>
</dbReference>
<dbReference type="PANTHER" id="PTHR43316">
    <property type="entry name" value="HYDROLASE, HALOACID DELAHOGENASE-RELATED"/>
    <property type="match status" value="1"/>
</dbReference>
<dbReference type="InterPro" id="IPR051540">
    <property type="entry name" value="S-2-haloacid_dehalogenase"/>
</dbReference>
<accession>A0A645J869</accession>
<organism evidence="2">
    <name type="scientific">bioreactor metagenome</name>
    <dbReference type="NCBI Taxonomy" id="1076179"/>
    <lineage>
        <taxon>unclassified sequences</taxon>
        <taxon>metagenomes</taxon>
        <taxon>ecological metagenomes</taxon>
    </lineage>
</organism>
<evidence type="ECO:0000256" key="1">
    <source>
        <dbReference type="ARBA" id="ARBA00022801"/>
    </source>
</evidence>
<dbReference type="GO" id="GO:0016787">
    <property type="term" value="F:hydrolase activity"/>
    <property type="evidence" value="ECO:0007669"/>
    <property type="project" value="UniProtKB-KW"/>
</dbReference>
<evidence type="ECO:0000313" key="2">
    <source>
        <dbReference type="EMBL" id="MPN59340.1"/>
    </source>
</evidence>
<protein>
    <recommendedName>
        <fullName evidence="3">Phosphoglycolate phosphatase</fullName>
    </recommendedName>
</protein>
<dbReference type="PANTHER" id="PTHR43316:SF3">
    <property type="entry name" value="HALOACID DEHALOGENASE, TYPE II (AFU_ORTHOLOGUE AFUA_2G07750)-RELATED"/>
    <property type="match status" value="1"/>
</dbReference>
<dbReference type="SUPFAM" id="SSF56784">
    <property type="entry name" value="HAD-like"/>
    <property type="match status" value="1"/>
</dbReference>
<evidence type="ECO:0008006" key="3">
    <source>
        <dbReference type="Google" id="ProtNLM"/>
    </source>
</evidence>
<dbReference type="AlphaFoldDB" id="A0A645J869"/>
<dbReference type="Pfam" id="PF13419">
    <property type="entry name" value="HAD_2"/>
    <property type="match status" value="1"/>
</dbReference>
<reference evidence="2" key="1">
    <citation type="submission" date="2019-08" db="EMBL/GenBank/DDBJ databases">
        <authorList>
            <person name="Kucharzyk K."/>
            <person name="Murdoch R.W."/>
            <person name="Higgins S."/>
            <person name="Loffler F."/>
        </authorList>
    </citation>
    <scope>NUCLEOTIDE SEQUENCE</scope>
</reference>
<name>A0A645J869_9ZZZZ</name>
<dbReference type="InterPro" id="IPR041492">
    <property type="entry name" value="HAD_2"/>
</dbReference>
<dbReference type="Gene3D" id="3.40.50.1000">
    <property type="entry name" value="HAD superfamily/HAD-like"/>
    <property type="match status" value="1"/>
</dbReference>
<dbReference type="InterPro" id="IPR023214">
    <property type="entry name" value="HAD_sf"/>
</dbReference>
<keyword evidence="1" id="KW-0378">Hydrolase</keyword>
<dbReference type="InterPro" id="IPR036412">
    <property type="entry name" value="HAD-like_sf"/>
</dbReference>
<sequence>MLGRFMDFYVKDFPQYCSMITPHPLASELLDMALNKGFQLACSSNCVMPKIAIEERIRCCGIDPKLFAFIPGMEHMHYSKPDPLFFQEIADNLGVKTEDCLVVGNDLDEDMCAADMGMKTFFIGLLPEEINTRATYSGDLKDLIAMLEKEEI</sequence>
<gene>
    <name evidence="2" type="ORF">SDC9_207061</name>
</gene>
<comment type="caution">
    <text evidence="2">The sequence shown here is derived from an EMBL/GenBank/DDBJ whole genome shotgun (WGS) entry which is preliminary data.</text>
</comment>
<proteinExistence type="predicted"/>